<feature type="region of interest" description="Disordered" evidence="8">
    <location>
        <begin position="78"/>
        <end position="108"/>
    </location>
</feature>
<keyword evidence="6" id="KW-0804">Transcription</keyword>
<dbReference type="PANTHER" id="PTHR13469:SF8">
    <property type="entry name" value="HEXIM P-TEFB COMPLEX SUBUNIT 1"/>
    <property type="match status" value="1"/>
</dbReference>
<dbReference type="PANTHER" id="PTHR13469">
    <property type="entry name" value="HEXAMETHYLENE BISACETAMIDE INDUCIBLE 1"/>
    <property type="match status" value="1"/>
</dbReference>
<feature type="compositionally biased region" description="Basic and acidic residues" evidence="8">
    <location>
        <begin position="331"/>
        <end position="342"/>
    </location>
</feature>
<dbReference type="AlphaFoldDB" id="A0A7R8YU78"/>
<feature type="compositionally biased region" description="Low complexity" evidence="8">
    <location>
        <begin position="386"/>
        <end position="405"/>
    </location>
</feature>
<keyword evidence="3" id="KW-0678">Repressor</keyword>
<organism evidence="9 10">
    <name type="scientific">Hermetia illucens</name>
    <name type="common">Black soldier fly</name>
    <dbReference type="NCBI Taxonomy" id="343691"/>
    <lineage>
        <taxon>Eukaryota</taxon>
        <taxon>Metazoa</taxon>
        <taxon>Ecdysozoa</taxon>
        <taxon>Arthropoda</taxon>
        <taxon>Hexapoda</taxon>
        <taxon>Insecta</taxon>
        <taxon>Pterygota</taxon>
        <taxon>Neoptera</taxon>
        <taxon>Endopterygota</taxon>
        <taxon>Diptera</taxon>
        <taxon>Brachycera</taxon>
        <taxon>Stratiomyomorpha</taxon>
        <taxon>Stratiomyidae</taxon>
        <taxon>Hermetiinae</taxon>
        <taxon>Hermetia</taxon>
    </lineage>
</organism>
<evidence type="ECO:0000256" key="7">
    <source>
        <dbReference type="ARBA" id="ARBA00023242"/>
    </source>
</evidence>
<accession>A0A7R8YU78</accession>
<dbReference type="InterPro" id="IPR024872">
    <property type="entry name" value="HEXIM"/>
</dbReference>
<dbReference type="GO" id="GO:0005654">
    <property type="term" value="C:nucleoplasm"/>
    <property type="evidence" value="ECO:0007669"/>
    <property type="project" value="TreeGrafter"/>
</dbReference>
<dbReference type="InParanoid" id="A0A7R8YU78"/>
<reference evidence="9 10" key="1">
    <citation type="submission" date="2020-11" db="EMBL/GenBank/DDBJ databases">
        <authorList>
            <person name="Wallbank WR R."/>
            <person name="Pardo Diaz C."/>
            <person name="Kozak K."/>
            <person name="Martin S."/>
            <person name="Jiggins C."/>
            <person name="Moest M."/>
            <person name="Warren A I."/>
            <person name="Generalovic N T."/>
            <person name="Byers J.R.P. K."/>
            <person name="Montejo-Kovacevich G."/>
            <person name="Yen C E."/>
        </authorList>
    </citation>
    <scope>NUCLEOTIDE SEQUENCE [LARGE SCALE GENOMIC DNA]</scope>
</reference>
<keyword evidence="10" id="KW-1185">Reference proteome</keyword>
<keyword evidence="4" id="KW-0805">Transcription regulation</keyword>
<dbReference type="Proteomes" id="UP000594454">
    <property type="component" value="Chromosome 3"/>
</dbReference>
<comment type="subcellular location">
    <subcellularLocation>
        <location evidence="1">Nucleus</location>
    </subcellularLocation>
</comment>
<dbReference type="PRINTS" id="PR02094">
    <property type="entry name" value="HEXIMFAMILY"/>
</dbReference>
<evidence type="ECO:0000256" key="6">
    <source>
        <dbReference type="ARBA" id="ARBA00023163"/>
    </source>
</evidence>
<evidence type="ECO:0000313" key="10">
    <source>
        <dbReference type="Proteomes" id="UP000594454"/>
    </source>
</evidence>
<feature type="region of interest" description="Disordered" evidence="8">
    <location>
        <begin position="276"/>
        <end position="413"/>
    </location>
</feature>
<feature type="compositionally biased region" description="Polar residues" evidence="8">
    <location>
        <begin position="367"/>
        <end position="385"/>
    </location>
</feature>
<dbReference type="GO" id="GO:0097322">
    <property type="term" value="F:7SK snRNA binding"/>
    <property type="evidence" value="ECO:0007669"/>
    <property type="project" value="TreeGrafter"/>
</dbReference>
<name>A0A7R8YU78_HERIL</name>
<keyword evidence="7" id="KW-0539">Nucleus</keyword>
<dbReference type="GO" id="GO:0004861">
    <property type="term" value="F:cyclin-dependent protein serine/threonine kinase inhibitor activity"/>
    <property type="evidence" value="ECO:0007669"/>
    <property type="project" value="InterPro"/>
</dbReference>
<evidence type="ECO:0000256" key="5">
    <source>
        <dbReference type="ARBA" id="ARBA00023054"/>
    </source>
</evidence>
<dbReference type="GO" id="GO:0005737">
    <property type="term" value="C:cytoplasm"/>
    <property type="evidence" value="ECO:0007669"/>
    <property type="project" value="InterPro"/>
</dbReference>
<dbReference type="EMBL" id="LR899011">
    <property type="protein sequence ID" value="CAD7084436.1"/>
    <property type="molecule type" value="Genomic_DNA"/>
</dbReference>
<comment type="similarity">
    <text evidence="2">Belongs to the HEXIM family.</text>
</comment>
<evidence type="ECO:0000313" key="9">
    <source>
        <dbReference type="EMBL" id="CAD7084436.1"/>
    </source>
</evidence>
<evidence type="ECO:0000256" key="2">
    <source>
        <dbReference type="ARBA" id="ARBA00008409"/>
    </source>
</evidence>
<keyword evidence="5" id="KW-0175">Coiled coil</keyword>
<feature type="compositionally biased region" description="Basic residues" evidence="8">
    <location>
        <begin position="85"/>
        <end position="106"/>
    </location>
</feature>
<feature type="compositionally biased region" description="Low complexity" evidence="8">
    <location>
        <begin position="289"/>
        <end position="312"/>
    </location>
</feature>
<evidence type="ECO:0000256" key="3">
    <source>
        <dbReference type="ARBA" id="ARBA00022491"/>
    </source>
</evidence>
<evidence type="ECO:0000256" key="1">
    <source>
        <dbReference type="ARBA" id="ARBA00004123"/>
    </source>
</evidence>
<dbReference type="OrthoDB" id="10058500at2759"/>
<dbReference type="Pfam" id="PF15313">
    <property type="entry name" value="HEXIM"/>
    <property type="match status" value="1"/>
</dbReference>
<protein>
    <submittedName>
        <fullName evidence="9">Uncharacterized protein</fullName>
    </submittedName>
</protein>
<dbReference type="GO" id="GO:0000122">
    <property type="term" value="P:negative regulation of transcription by RNA polymerase II"/>
    <property type="evidence" value="ECO:0007669"/>
    <property type="project" value="InterPro"/>
</dbReference>
<feature type="compositionally biased region" description="Polar residues" evidence="8">
    <location>
        <begin position="347"/>
        <end position="360"/>
    </location>
</feature>
<gene>
    <name evidence="9" type="ORF">HERILL_LOCUS7330</name>
</gene>
<evidence type="ECO:0000256" key="8">
    <source>
        <dbReference type="SAM" id="MobiDB-lite"/>
    </source>
</evidence>
<sequence>MEAEIVSRTRENLTLSARENDVLHSGQSTMVTELPSAVDNYESKVTSPFANHATDGVDANCVAGAGDSKLQERLMKSRNYNYPVKMKRKRRRGKPKSNSKPYKKSNWKFQKPHCQQSRLCDSGACGRSGMRSKLVRSRSIVPYNTNDFLMEEHMAEVPGVLLTPSGRTRDSSFSVDSEDNYFFSLPEDEEEFLTKEFANVYERARVERLESMSKQELIEECLQLEHKYADGPGLQISTNGGNDFMSRIRTLEERIRDLTSENIDLRRRLERRSSGIGIVTKQQEQERMCSSTSEDSESDSSSSTSSSCSTSDYSGRHSRRSSISDDGELCSARHDNPSRMDSDDLATDQSVNNVSNQEQPNEIVCNGITNGPLSPSASLATSQFSPQHPNQNVQQQQSPAQQQQQLIDANSND</sequence>
<dbReference type="Gene3D" id="6.10.250.2910">
    <property type="match status" value="1"/>
</dbReference>
<evidence type="ECO:0000256" key="4">
    <source>
        <dbReference type="ARBA" id="ARBA00023015"/>
    </source>
</evidence>
<proteinExistence type="inferred from homology"/>